<comment type="caution">
    <text evidence="1">The sequence shown here is derived from an EMBL/GenBank/DDBJ whole genome shotgun (WGS) entry which is preliminary data.</text>
</comment>
<organism evidence="1 2">
    <name type="scientific">Holospora curviuscula</name>
    <dbReference type="NCBI Taxonomy" id="1082868"/>
    <lineage>
        <taxon>Bacteria</taxon>
        <taxon>Pseudomonadati</taxon>
        <taxon>Pseudomonadota</taxon>
        <taxon>Alphaproteobacteria</taxon>
        <taxon>Holosporales</taxon>
        <taxon>Holosporaceae</taxon>
        <taxon>Holospora</taxon>
    </lineage>
</organism>
<reference evidence="1 2" key="1">
    <citation type="submission" date="2017-11" db="EMBL/GenBank/DDBJ databases">
        <title>Comparative genomic analysis of Holospora spp., intranuclear symbionts of paramecia.</title>
        <authorList>
            <person name="Garushyants S.K."/>
            <person name="Beliavskaya A."/>
            <person name="Malko D.B."/>
            <person name="Logacheva M.D."/>
            <person name="Rautian M.S."/>
            <person name="Gelfand M.S."/>
        </authorList>
    </citation>
    <scope>NUCLEOTIDE SEQUENCE [LARGE SCALE GENOMIC DNA]</scope>
    <source>
        <strain evidence="2">02AZ16</strain>
    </source>
</reference>
<dbReference type="AlphaFoldDB" id="A0A2S5RA59"/>
<gene>
    <name evidence="1" type="ORF">HCUR_00407</name>
</gene>
<protein>
    <submittedName>
        <fullName evidence="1">Uncharacterized protein</fullName>
    </submittedName>
</protein>
<evidence type="ECO:0000313" key="2">
    <source>
        <dbReference type="Proteomes" id="UP000239425"/>
    </source>
</evidence>
<evidence type="ECO:0000313" key="1">
    <source>
        <dbReference type="EMBL" id="PPE04216.1"/>
    </source>
</evidence>
<dbReference type="EMBL" id="PHHC01000078">
    <property type="protein sequence ID" value="PPE04216.1"/>
    <property type="molecule type" value="Genomic_DNA"/>
</dbReference>
<accession>A0A2S5RA59</accession>
<proteinExistence type="predicted"/>
<keyword evidence="2" id="KW-1185">Reference proteome</keyword>
<dbReference type="Proteomes" id="UP000239425">
    <property type="component" value="Unassembled WGS sequence"/>
</dbReference>
<name>A0A2S5RA59_9PROT</name>
<sequence length="67" mass="7705">MMVLYSKNSDSTESLRKNKRLLKTTQSSLGSATRHFIVRLKRNQSGTLSLVEWLKILGWPNEKSKVL</sequence>